<evidence type="ECO:0000259" key="6">
    <source>
        <dbReference type="PROSITE" id="PS50850"/>
    </source>
</evidence>
<dbReference type="RefSeq" id="WP_150374800.1">
    <property type="nucleotide sequence ID" value="NZ_CP044067.1"/>
</dbReference>
<dbReference type="PANTHER" id="PTHR11662">
    <property type="entry name" value="SOLUTE CARRIER FAMILY 17"/>
    <property type="match status" value="1"/>
</dbReference>
<feature type="transmembrane region" description="Helical" evidence="5">
    <location>
        <begin position="69"/>
        <end position="86"/>
    </location>
</feature>
<dbReference type="Gene3D" id="1.20.1250.20">
    <property type="entry name" value="MFS general substrate transporter like domains"/>
    <property type="match status" value="2"/>
</dbReference>
<sequence length="400" mass="41100">MRIYVLLSALTVILYVDRTALSLTAVAVSEEFGLSPVAMGYLLSSFSWLYFMALIPAGHLVGRFGAYRVGGLGIGLLSAASASIAFSWSFLSLLACRLAAGLCAAVTYPTGARTIRDHVPRNKWGLATGILHSGSLIGPAIGAVTLSGMISTWGWRVVFIVAGAIGAVWLGFWVAWNRHGGRPARPAQVDAAQPVGSGSAGLRGIAGSAPMRASAFAHGCAGFSTHLFLAWLPSYLQKEQSLPVTTTGLLLGATYLGAALLVVAVLRLSDAFMPANLASGTRKFWVAACLFGSALVAAVPYLNHLVAIVPVITLSLAACASAVSLNLALANDLTRDARDVGSAVGFISTVGNIFGLVAPIVTGYIVAETGSFNLAFTLSGALLAAGAVPLLCVRSPAPAA</sequence>
<dbReference type="InterPro" id="IPR020846">
    <property type="entry name" value="MFS_dom"/>
</dbReference>
<keyword evidence="3 5" id="KW-1133">Transmembrane helix</keyword>
<protein>
    <submittedName>
        <fullName evidence="7">MFS transporter</fullName>
    </submittedName>
</protein>
<reference evidence="7 8" key="1">
    <citation type="submission" date="2019-09" db="EMBL/GenBank/DDBJ databases">
        <title>FDA dAtabase for Regulatory Grade micrObial Sequences (FDA-ARGOS): Supporting development and validation of Infectious Disease Dx tests.</title>
        <authorList>
            <person name="Sciortino C."/>
            <person name="Tallon L."/>
            <person name="Sadzewicz L."/>
            <person name="Vavikolanu K."/>
            <person name="Mehta A."/>
            <person name="Aluvathingal J."/>
            <person name="Nadendla S."/>
            <person name="Nandy P."/>
            <person name="Geyer C."/>
            <person name="Yan Y."/>
            <person name="Sichtig H."/>
        </authorList>
    </citation>
    <scope>NUCLEOTIDE SEQUENCE [LARGE SCALE GENOMIC DNA]</scope>
    <source>
        <strain evidence="7 8">FDAARGOS_664</strain>
    </source>
</reference>
<evidence type="ECO:0000256" key="3">
    <source>
        <dbReference type="ARBA" id="ARBA00022989"/>
    </source>
</evidence>
<accession>A0A5P2HBY5</accession>
<keyword evidence="4 5" id="KW-0472">Membrane</keyword>
<feature type="transmembrane region" description="Helical" evidence="5">
    <location>
        <begin position="92"/>
        <end position="112"/>
    </location>
</feature>
<name>A0A5P2HBY5_9BURK</name>
<feature type="transmembrane region" description="Helical" evidence="5">
    <location>
        <begin position="124"/>
        <end position="147"/>
    </location>
</feature>
<feature type="transmembrane region" description="Helical" evidence="5">
    <location>
        <begin position="153"/>
        <end position="176"/>
    </location>
</feature>
<evidence type="ECO:0000313" key="7">
    <source>
        <dbReference type="EMBL" id="QET04739.1"/>
    </source>
</evidence>
<dbReference type="InterPro" id="IPR036259">
    <property type="entry name" value="MFS_trans_sf"/>
</dbReference>
<dbReference type="Proteomes" id="UP000322822">
    <property type="component" value="Chromosome 2"/>
</dbReference>
<feature type="transmembrane region" description="Helical" evidence="5">
    <location>
        <begin position="252"/>
        <end position="272"/>
    </location>
</feature>
<feature type="transmembrane region" description="Helical" evidence="5">
    <location>
        <begin position="342"/>
        <end position="366"/>
    </location>
</feature>
<organism evidence="7 8">
    <name type="scientific">Cupriavidus pauculus</name>
    <dbReference type="NCBI Taxonomy" id="82633"/>
    <lineage>
        <taxon>Bacteria</taxon>
        <taxon>Pseudomonadati</taxon>
        <taxon>Pseudomonadota</taxon>
        <taxon>Betaproteobacteria</taxon>
        <taxon>Burkholderiales</taxon>
        <taxon>Burkholderiaceae</taxon>
        <taxon>Cupriavidus</taxon>
    </lineage>
</organism>
<evidence type="ECO:0000256" key="5">
    <source>
        <dbReference type="SAM" id="Phobius"/>
    </source>
</evidence>
<dbReference type="PROSITE" id="PS50850">
    <property type="entry name" value="MFS"/>
    <property type="match status" value="1"/>
</dbReference>
<dbReference type="SUPFAM" id="SSF103473">
    <property type="entry name" value="MFS general substrate transporter"/>
    <property type="match status" value="1"/>
</dbReference>
<gene>
    <name evidence="7" type="ORF">FOB72_21840</name>
</gene>
<dbReference type="OrthoDB" id="8596007at2"/>
<evidence type="ECO:0000256" key="2">
    <source>
        <dbReference type="ARBA" id="ARBA00022692"/>
    </source>
</evidence>
<feature type="transmembrane region" description="Helical" evidence="5">
    <location>
        <begin position="38"/>
        <end position="57"/>
    </location>
</feature>
<evidence type="ECO:0000313" key="8">
    <source>
        <dbReference type="Proteomes" id="UP000322822"/>
    </source>
</evidence>
<comment type="subcellular location">
    <subcellularLocation>
        <location evidence="1">Membrane</location>
        <topology evidence="1">Multi-pass membrane protein</topology>
    </subcellularLocation>
</comment>
<keyword evidence="2 5" id="KW-0812">Transmembrane</keyword>
<dbReference type="EMBL" id="CP044067">
    <property type="protein sequence ID" value="QET04739.1"/>
    <property type="molecule type" value="Genomic_DNA"/>
</dbReference>
<feature type="transmembrane region" description="Helical" evidence="5">
    <location>
        <begin position="213"/>
        <end position="232"/>
    </location>
</feature>
<feature type="transmembrane region" description="Helical" evidence="5">
    <location>
        <begin position="284"/>
        <end position="302"/>
    </location>
</feature>
<dbReference type="Pfam" id="PF07690">
    <property type="entry name" value="MFS_1"/>
    <property type="match status" value="1"/>
</dbReference>
<evidence type="ECO:0000256" key="1">
    <source>
        <dbReference type="ARBA" id="ARBA00004141"/>
    </source>
</evidence>
<feature type="domain" description="Major facilitator superfamily (MFS) profile" evidence="6">
    <location>
        <begin position="3"/>
        <end position="398"/>
    </location>
</feature>
<dbReference type="AlphaFoldDB" id="A0A5P2HBY5"/>
<dbReference type="InterPro" id="IPR011701">
    <property type="entry name" value="MFS"/>
</dbReference>
<dbReference type="PANTHER" id="PTHR11662:SF399">
    <property type="entry name" value="FI19708P1-RELATED"/>
    <property type="match status" value="1"/>
</dbReference>
<feature type="transmembrane region" description="Helical" evidence="5">
    <location>
        <begin position="308"/>
        <end position="330"/>
    </location>
</feature>
<dbReference type="GO" id="GO:0016020">
    <property type="term" value="C:membrane"/>
    <property type="evidence" value="ECO:0007669"/>
    <property type="project" value="UniProtKB-SubCell"/>
</dbReference>
<feature type="transmembrane region" description="Helical" evidence="5">
    <location>
        <begin position="372"/>
        <end position="393"/>
    </location>
</feature>
<proteinExistence type="predicted"/>
<dbReference type="GO" id="GO:0022857">
    <property type="term" value="F:transmembrane transporter activity"/>
    <property type="evidence" value="ECO:0007669"/>
    <property type="project" value="InterPro"/>
</dbReference>
<dbReference type="InterPro" id="IPR050382">
    <property type="entry name" value="MFS_Na/Anion_cotransporter"/>
</dbReference>
<evidence type="ECO:0000256" key="4">
    <source>
        <dbReference type="ARBA" id="ARBA00023136"/>
    </source>
</evidence>